<dbReference type="SUPFAM" id="SSF48097">
    <property type="entry name" value="Regulator of G-protein signaling, RGS"/>
    <property type="match status" value="1"/>
</dbReference>
<dbReference type="OrthoDB" id="3232309at2759"/>
<dbReference type="Gene3D" id="1.10.167.10">
    <property type="entry name" value="Regulator of G-protein Signalling 4, domain 2"/>
    <property type="match status" value="1"/>
</dbReference>
<keyword evidence="2" id="KW-0472">Membrane</keyword>
<feature type="transmembrane region" description="Helical" evidence="2">
    <location>
        <begin position="459"/>
        <end position="481"/>
    </location>
</feature>
<feature type="domain" description="RGS" evidence="3">
    <location>
        <begin position="244"/>
        <end position="314"/>
    </location>
</feature>
<dbReference type="EMBL" id="LDEV01001460">
    <property type="protein sequence ID" value="KLJ11606.1"/>
    <property type="molecule type" value="Genomic_DNA"/>
</dbReference>
<feature type="transmembrane region" description="Helical" evidence="2">
    <location>
        <begin position="354"/>
        <end position="384"/>
    </location>
</feature>
<dbReference type="InterPro" id="IPR044926">
    <property type="entry name" value="RGS_subdomain_2"/>
</dbReference>
<organism evidence="4 5">
    <name type="scientific">Blastomyces silverae</name>
    <dbReference type="NCBI Taxonomy" id="2060906"/>
    <lineage>
        <taxon>Eukaryota</taxon>
        <taxon>Fungi</taxon>
        <taxon>Dikarya</taxon>
        <taxon>Ascomycota</taxon>
        <taxon>Pezizomycotina</taxon>
        <taxon>Eurotiomycetes</taxon>
        <taxon>Eurotiomycetidae</taxon>
        <taxon>Onygenales</taxon>
        <taxon>Ajellomycetaceae</taxon>
        <taxon>Blastomyces</taxon>
    </lineage>
</organism>
<keyword evidence="2" id="KW-0812">Transmembrane</keyword>
<feature type="region of interest" description="Disordered" evidence="1">
    <location>
        <begin position="105"/>
        <end position="125"/>
    </location>
</feature>
<proteinExistence type="predicted"/>
<accession>A0A0H1BR06</accession>
<evidence type="ECO:0000259" key="3">
    <source>
        <dbReference type="Pfam" id="PF00615"/>
    </source>
</evidence>
<dbReference type="InterPro" id="IPR036305">
    <property type="entry name" value="RGS_sf"/>
</dbReference>
<reference evidence="5" key="1">
    <citation type="journal article" date="2015" name="PLoS Genet.">
        <title>The dynamic genome and transcriptome of the human fungal pathogen Blastomyces and close relative Emmonsia.</title>
        <authorList>
            <person name="Munoz J.F."/>
            <person name="Gauthier G.M."/>
            <person name="Desjardins C.A."/>
            <person name="Gallo J.E."/>
            <person name="Holder J."/>
            <person name="Sullivan T.D."/>
            <person name="Marty A.J."/>
            <person name="Carmen J.C."/>
            <person name="Chen Z."/>
            <person name="Ding L."/>
            <person name="Gujja S."/>
            <person name="Magrini V."/>
            <person name="Misas E."/>
            <person name="Mitreva M."/>
            <person name="Priest M."/>
            <person name="Saif S."/>
            <person name="Whiston E.A."/>
            <person name="Young S."/>
            <person name="Zeng Q."/>
            <person name="Goldman W.E."/>
            <person name="Mardis E.R."/>
            <person name="Taylor J.W."/>
            <person name="McEwen J.G."/>
            <person name="Clay O.K."/>
            <person name="Klein B.S."/>
            <person name="Cuomo C.A."/>
        </authorList>
    </citation>
    <scope>NUCLEOTIDE SEQUENCE [LARGE SCALE GENOMIC DNA]</scope>
    <source>
        <strain evidence="5">UAMH 139</strain>
    </source>
</reference>
<keyword evidence="2" id="KW-1133">Transmembrane helix</keyword>
<dbReference type="Proteomes" id="UP000053573">
    <property type="component" value="Unassembled WGS sequence"/>
</dbReference>
<protein>
    <recommendedName>
        <fullName evidence="3">RGS domain-containing protein</fullName>
    </recommendedName>
</protein>
<gene>
    <name evidence="4" type="ORF">EMPG_13214</name>
</gene>
<evidence type="ECO:0000313" key="5">
    <source>
        <dbReference type="Proteomes" id="UP000053573"/>
    </source>
</evidence>
<evidence type="ECO:0000313" key="4">
    <source>
        <dbReference type="EMBL" id="KLJ11606.1"/>
    </source>
</evidence>
<evidence type="ECO:0000256" key="2">
    <source>
        <dbReference type="SAM" id="Phobius"/>
    </source>
</evidence>
<dbReference type="STRING" id="2060906.A0A0H1BR06"/>
<sequence length="487" mass="54947">MACRIFGRCCPPPNEPLTSVTGARDANKQSRVTKLPGAWSGQERLSFDMIVGGCTCPPCTLRDFMNYLKYVERNAENLQFFLWYRDYSRRFALIADNQRQLSPEWIGKEKRPGDVSGQPTPTIPLSPAVTIVTEEQSEFTHLPASIHTAPFSTPPRSPAHPDDDLSTPSRTGKVDGTSSPRTQKSEQENSPGQVVENADSINARPAAVARTEALSETKCNDSHVGSGDKKRKTKREQPDHPQKTNSSQPYRNELTRIYATYIADGASRQLNLTSQERDNLNRALACTTHPSAFKQVAAQVEWTLRQQSHPNFIRWTMNNCNRSRIIAARIVSCSAMIFGLIAGIIPIFSSATRAWRIISVLILLPGLVIFLTSWDGGCILFLFLNRRHLHPWELFSDEDEHVRQKLGMQSKIFSSIGESNSYEDEPWIPSYERRKFLQKIFDPDTRIQDPALRRMHLFILLRTLTVAAIVTAALLVIFLAIPNCNYF</sequence>
<comment type="caution">
    <text evidence="4">The sequence shown here is derived from an EMBL/GenBank/DDBJ whole genome shotgun (WGS) entry which is preliminary data.</text>
</comment>
<keyword evidence="5" id="KW-1185">Reference proteome</keyword>
<feature type="compositionally biased region" description="Polar residues" evidence="1">
    <location>
        <begin position="166"/>
        <end position="192"/>
    </location>
</feature>
<dbReference type="AlphaFoldDB" id="A0A0H1BR06"/>
<dbReference type="Pfam" id="PF00615">
    <property type="entry name" value="RGS"/>
    <property type="match status" value="1"/>
</dbReference>
<evidence type="ECO:0000256" key="1">
    <source>
        <dbReference type="SAM" id="MobiDB-lite"/>
    </source>
</evidence>
<name>A0A0H1BR06_9EURO</name>
<dbReference type="InterPro" id="IPR016137">
    <property type="entry name" value="RGS"/>
</dbReference>
<feature type="region of interest" description="Disordered" evidence="1">
    <location>
        <begin position="146"/>
        <end position="251"/>
    </location>
</feature>
<feature type="transmembrane region" description="Helical" evidence="2">
    <location>
        <begin position="326"/>
        <end position="348"/>
    </location>
</feature>
<dbReference type="PANTHER" id="PTHR39466">
    <property type="entry name" value="RGS DOMAIN-CONTAINING PROTEIN"/>
    <property type="match status" value="1"/>
</dbReference>
<dbReference type="PANTHER" id="PTHR39466:SF1">
    <property type="entry name" value="RGS DOMAIN-CONTAINING PROTEIN"/>
    <property type="match status" value="1"/>
</dbReference>